<evidence type="ECO:0000259" key="7">
    <source>
        <dbReference type="PROSITE" id="PS50103"/>
    </source>
</evidence>
<keyword evidence="4 6" id="KW-0862">Zinc</keyword>
<dbReference type="PROSITE" id="PS50103">
    <property type="entry name" value="ZF_C3H1"/>
    <property type="match status" value="2"/>
</dbReference>
<gene>
    <name evidence="8" type="ORF">MKW94_011436</name>
</gene>
<evidence type="ECO:0000256" key="4">
    <source>
        <dbReference type="ARBA" id="ARBA00022833"/>
    </source>
</evidence>
<reference evidence="8" key="1">
    <citation type="submission" date="2022-03" db="EMBL/GenBank/DDBJ databases">
        <title>A functionally conserved STORR gene fusion in Papaver species that diverged 16.8 million years ago.</title>
        <authorList>
            <person name="Catania T."/>
        </authorList>
    </citation>
    <scope>NUCLEOTIDE SEQUENCE</scope>
    <source>
        <strain evidence="8">S-191538</strain>
    </source>
</reference>
<dbReference type="GO" id="GO:0008270">
    <property type="term" value="F:zinc ion binding"/>
    <property type="evidence" value="ECO:0007669"/>
    <property type="project" value="UniProtKB-KW"/>
</dbReference>
<evidence type="ECO:0000256" key="3">
    <source>
        <dbReference type="ARBA" id="ARBA00022771"/>
    </source>
</evidence>
<dbReference type="Gene3D" id="4.10.1000.10">
    <property type="entry name" value="Zinc finger, CCCH-type"/>
    <property type="match status" value="1"/>
</dbReference>
<dbReference type="PANTHER" id="PTHR12547">
    <property type="entry name" value="CCCH ZINC FINGER/TIS11-RELATED"/>
    <property type="match status" value="1"/>
</dbReference>
<comment type="caution">
    <text evidence="8">The sequence shown here is derived from an EMBL/GenBank/DDBJ whole genome shotgun (WGS) entry which is preliminary data.</text>
</comment>
<proteinExistence type="predicted"/>
<keyword evidence="1 6" id="KW-0479">Metal-binding</keyword>
<name>A0AA41RXJ8_PAPNU</name>
<dbReference type="Pfam" id="PF00642">
    <property type="entry name" value="zf-CCCH"/>
    <property type="match status" value="1"/>
</dbReference>
<dbReference type="SMART" id="SM00356">
    <property type="entry name" value="ZnF_C3H1"/>
    <property type="match status" value="2"/>
</dbReference>
<dbReference type="SUPFAM" id="SSF90229">
    <property type="entry name" value="CCCH zinc finger"/>
    <property type="match status" value="2"/>
</dbReference>
<dbReference type="FunFam" id="4.10.1000.10:FF:000016">
    <property type="entry name" value="Zinc finger CCCH domain-containing protein"/>
    <property type="match status" value="1"/>
</dbReference>
<dbReference type="GO" id="GO:0003677">
    <property type="term" value="F:DNA binding"/>
    <property type="evidence" value="ECO:0007669"/>
    <property type="project" value="UniProtKB-KW"/>
</dbReference>
<feature type="domain" description="C3H1-type" evidence="7">
    <location>
        <begin position="154"/>
        <end position="182"/>
    </location>
</feature>
<feature type="zinc finger region" description="C3H1-type" evidence="6">
    <location>
        <begin position="91"/>
        <end position="118"/>
    </location>
</feature>
<keyword evidence="2" id="KW-0677">Repeat</keyword>
<evidence type="ECO:0000256" key="6">
    <source>
        <dbReference type="PROSITE-ProRule" id="PRU00723"/>
    </source>
</evidence>
<dbReference type="EMBL" id="JAJJMA010039504">
    <property type="protein sequence ID" value="MCL7024910.1"/>
    <property type="molecule type" value="Genomic_DNA"/>
</dbReference>
<dbReference type="GO" id="GO:0006355">
    <property type="term" value="P:regulation of DNA-templated transcription"/>
    <property type="evidence" value="ECO:0007669"/>
    <property type="project" value="UniProtKB-ARBA"/>
</dbReference>
<accession>A0AA41RXJ8</accession>
<dbReference type="PANTHER" id="PTHR12547:SF121">
    <property type="entry name" value="ZINC FINGER CCCH DOMAIN-CONTAINING PROTEIN 39"/>
    <property type="match status" value="1"/>
</dbReference>
<feature type="domain" description="C3H1-type" evidence="7">
    <location>
        <begin position="91"/>
        <end position="118"/>
    </location>
</feature>
<evidence type="ECO:0000256" key="2">
    <source>
        <dbReference type="ARBA" id="ARBA00022737"/>
    </source>
</evidence>
<sequence length="297" mass="33101">MGFQPPHFPQTFPTGNAAPMFWPQGGPVENGKQSNYSEFPPFKKPRNFEEPPSMGSNFQNQGVMMNQGRMMMPPPPPPQNPNQNAPLGKIFFKTRLCGKFEAGHCPYGNNCSYAHGVEEMRPSPSNWQRAVASREENQSVLQTGANCEEDQKLISKFRLCKKFCIRQACPYRDNCNFVHRYIEDCREESRFRESSSISIGTTGPPGGNVATLSRPDQPYGSDKHLFAHGPAVVTGSTAMDFAKFIPNPNDAANVNAAVVSTKKQVVVAKILNWDTKKLSRIYADWIEPPRSPTNVES</sequence>
<dbReference type="InterPro" id="IPR000571">
    <property type="entry name" value="Znf_CCCH"/>
</dbReference>
<dbReference type="AlphaFoldDB" id="A0AA41RXJ8"/>
<dbReference type="InterPro" id="IPR036855">
    <property type="entry name" value="Znf_CCCH_sf"/>
</dbReference>
<dbReference type="GO" id="GO:0003729">
    <property type="term" value="F:mRNA binding"/>
    <property type="evidence" value="ECO:0007669"/>
    <property type="project" value="InterPro"/>
</dbReference>
<evidence type="ECO:0000256" key="5">
    <source>
        <dbReference type="ARBA" id="ARBA00023125"/>
    </source>
</evidence>
<evidence type="ECO:0000256" key="1">
    <source>
        <dbReference type="ARBA" id="ARBA00022723"/>
    </source>
</evidence>
<evidence type="ECO:0000313" key="9">
    <source>
        <dbReference type="Proteomes" id="UP001177140"/>
    </source>
</evidence>
<keyword evidence="3 6" id="KW-0863">Zinc-finger</keyword>
<keyword evidence="5" id="KW-0238">DNA-binding</keyword>
<dbReference type="InterPro" id="IPR045877">
    <property type="entry name" value="ZFP36-like"/>
</dbReference>
<dbReference type="Proteomes" id="UP001177140">
    <property type="component" value="Unassembled WGS sequence"/>
</dbReference>
<organism evidence="8 9">
    <name type="scientific">Papaver nudicaule</name>
    <name type="common">Iceland poppy</name>
    <dbReference type="NCBI Taxonomy" id="74823"/>
    <lineage>
        <taxon>Eukaryota</taxon>
        <taxon>Viridiplantae</taxon>
        <taxon>Streptophyta</taxon>
        <taxon>Embryophyta</taxon>
        <taxon>Tracheophyta</taxon>
        <taxon>Spermatophyta</taxon>
        <taxon>Magnoliopsida</taxon>
        <taxon>Ranunculales</taxon>
        <taxon>Papaveraceae</taxon>
        <taxon>Papaveroideae</taxon>
        <taxon>Papaver</taxon>
    </lineage>
</organism>
<protein>
    <recommendedName>
        <fullName evidence="7">C3H1-type domain-containing protein</fullName>
    </recommendedName>
</protein>
<keyword evidence="9" id="KW-1185">Reference proteome</keyword>
<feature type="zinc finger region" description="C3H1-type" evidence="6">
    <location>
        <begin position="154"/>
        <end position="182"/>
    </location>
</feature>
<evidence type="ECO:0000313" key="8">
    <source>
        <dbReference type="EMBL" id="MCL7024910.1"/>
    </source>
</evidence>